<organism evidence="1 2">
    <name type="scientific">Actinomadura geliboluensis</name>
    <dbReference type="NCBI Taxonomy" id="882440"/>
    <lineage>
        <taxon>Bacteria</taxon>
        <taxon>Bacillati</taxon>
        <taxon>Actinomycetota</taxon>
        <taxon>Actinomycetes</taxon>
        <taxon>Streptosporangiales</taxon>
        <taxon>Thermomonosporaceae</taxon>
        <taxon>Actinomadura</taxon>
    </lineage>
</organism>
<sequence>MTTSNLRVSAGYHQYWLEWAEWDPDAIPFTGGNGLVWVSPGRLVVMTGVDSGDIAVEIEVTDQPPPPDLDDWDDAVEVSADITGTTVGLSVPVGIPVTELRLPAPGPYRFRIHARGRDAGQDAEYIDADEGDAMVEHHKIQIWPAPPAAETRLKLTDTVGADNRTHTRT</sequence>
<keyword evidence="2" id="KW-1185">Reference proteome</keyword>
<dbReference type="Proteomes" id="UP000305238">
    <property type="component" value="Unassembled WGS sequence"/>
</dbReference>
<reference evidence="1 2" key="1">
    <citation type="submission" date="2019-05" db="EMBL/GenBank/DDBJ databases">
        <title>Draft genome sequence of Actinomadura geliboluensis A8036.</title>
        <authorList>
            <person name="Saricaoglu S."/>
            <person name="Isik K."/>
        </authorList>
    </citation>
    <scope>NUCLEOTIDE SEQUENCE [LARGE SCALE GENOMIC DNA]</scope>
    <source>
        <strain evidence="1 2">A8036</strain>
    </source>
</reference>
<proteinExistence type="predicted"/>
<protein>
    <submittedName>
        <fullName evidence="1">Uncharacterized protein</fullName>
    </submittedName>
</protein>
<accession>A0A5S4H643</accession>
<gene>
    <name evidence="1" type="ORF">ETD96_10235</name>
</gene>
<dbReference type="OrthoDB" id="4485313at2"/>
<evidence type="ECO:0000313" key="2">
    <source>
        <dbReference type="Proteomes" id="UP000305238"/>
    </source>
</evidence>
<dbReference type="AlphaFoldDB" id="A0A5S4H643"/>
<name>A0A5S4H643_9ACTN</name>
<evidence type="ECO:0000313" key="1">
    <source>
        <dbReference type="EMBL" id="TMR40556.1"/>
    </source>
</evidence>
<dbReference type="RefSeq" id="WP_138636081.1">
    <property type="nucleotide sequence ID" value="NZ_VCKZ01000051.1"/>
</dbReference>
<dbReference type="EMBL" id="VCKZ01000051">
    <property type="protein sequence ID" value="TMR40556.1"/>
    <property type="molecule type" value="Genomic_DNA"/>
</dbReference>
<comment type="caution">
    <text evidence="1">The sequence shown here is derived from an EMBL/GenBank/DDBJ whole genome shotgun (WGS) entry which is preliminary data.</text>
</comment>